<protein>
    <submittedName>
        <fullName evidence="1">Uncharacterized protein</fullName>
    </submittedName>
</protein>
<name>A0A382SAS1_9ZZZZ</name>
<dbReference type="AlphaFoldDB" id="A0A382SAS1"/>
<dbReference type="EMBL" id="UINC01127708">
    <property type="protein sequence ID" value="SVD07004.1"/>
    <property type="molecule type" value="Genomic_DNA"/>
</dbReference>
<evidence type="ECO:0000313" key="1">
    <source>
        <dbReference type="EMBL" id="SVD07004.1"/>
    </source>
</evidence>
<gene>
    <name evidence="1" type="ORF">METZ01_LOCUS359858</name>
</gene>
<reference evidence="1" key="1">
    <citation type="submission" date="2018-05" db="EMBL/GenBank/DDBJ databases">
        <authorList>
            <person name="Lanie J.A."/>
            <person name="Ng W.-L."/>
            <person name="Kazmierczak K.M."/>
            <person name="Andrzejewski T.M."/>
            <person name="Davidsen T.M."/>
            <person name="Wayne K.J."/>
            <person name="Tettelin H."/>
            <person name="Glass J.I."/>
            <person name="Rusch D."/>
            <person name="Podicherti R."/>
            <person name="Tsui H.-C.T."/>
            <person name="Winkler M.E."/>
        </authorList>
    </citation>
    <scope>NUCLEOTIDE SEQUENCE</scope>
</reference>
<sequence length="110" mass="11236">MAYIGRGIELGQHIKQTITTGNGVLTAFAMDLNASQNSLLVVYGNVIQEPGVGYTVTNTTITFTSAPASGTSLYIIYLGQELTSVANPSTAEATAIAQNEAAALAIALGG</sequence>
<accession>A0A382SAS1</accession>
<organism evidence="1">
    <name type="scientific">marine metagenome</name>
    <dbReference type="NCBI Taxonomy" id="408172"/>
    <lineage>
        <taxon>unclassified sequences</taxon>
        <taxon>metagenomes</taxon>
        <taxon>ecological metagenomes</taxon>
    </lineage>
</organism>
<proteinExistence type="predicted"/>